<name>A0A811VHH0_CERCA</name>
<dbReference type="SMART" id="SM00198">
    <property type="entry name" value="SCP"/>
    <property type="match status" value="1"/>
</dbReference>
<dbReference type="SUPFAM" id="SSF55797">
    <property type="entry name" value="PR-1-like"/>
    <property type="match status" value="1"/>
</dbReference>
<feature type="domain" description="SCP" evidence="7">
    <location>
        <begin position="74"/>
        <end position="237"/>
    </location>
</feature>
<dbReference type="InterPro" id="IPR014044">
    <property type="entry name" value="CAP_dom"/>
</dbReference>
<comment type="similarity">
    <text evidence="2">Belongs to the CRISP family.</text>
</comment>
<dbReference type="CDD" id="cd05380">
    <property type="entry name" value="CAP_euk"/>
    <property type="match status" value="1"/>
</dbReference>
<dbReference type="InterPro" id="IPR035940">
    <property type="entry name" value="CAP_sf"/>
</dbReference>
<proteinExistence type="inferred from homology"/>
<evidence type="ECO:0000256" key="6">
    <source>
        <dbReference type="SAM" id="SignalP"/>
    </source>
</evidence>
<feature type="chain" id="PRO_5032442765" description="Venom allergen-1" evidence="6">
    <location>
        <begin position="32"/>
        <end position="273"/>
    </location>
</feature>
<organism evidence="8 9">
    <name type="scientific">Ceratitis capitata</name>
    <name type="common">Mediterranean fruit fly</name>
    <name type="synonym">Tephritis capitata</name>
    <dbReference type="NCBI Taxonomy" id="7213"/>
    <lineage>
        <taxon>Eukaryota</taxon>
        <taxon>Metazoa</taxon>
        <taxon>Ecdysozoa</taxon>
        <taxon>Arthropoda</taxon>
        <taxon>Hexapoda</taxon>
        <taxon>Insecta</taxon>
        <taxon>Pterygota</taxon>
        <taxon>Neoptera</taxon>
        <taxon>Endopterygota</taxon>
        <taxon>Diptera</taxon>
        <taxon>Brachycera</taxon>
        <taxon>Muscomorpha</taxon>
        <taxon>Tephritoidea</taxon>
        <taxon>Tephritidae</taxon>
        <taxon>Ceratitis</taxon>
        <taxon>Ceratitis</taxon>
    </lineage>
</organism>
<keyword evidence="3" id="KW-0964">Secreted</keyword>
<feature type="signal peptide" evidence="6">
    <location>
        <begin position="1"/>
        <end position="31"/>
    </location>
</feature>
<evidence type="ECO:0000313" key="9">
    <source>
        <dbReference type="Proteomes" id="UP000606786"/>
    </source>
</evidence>
<evidence type="ECO:0000256" key="2">
    <source>
        <dbReference type="ARBA" id="ARBA00009923"/>
    </source>
</evidence>
<evidence type="ECO:0000256" key="3">
    <source>
        <dbReference type="ARBA" id="ARBA00022525"/>
    </source>
</evidence>
<reference evidence="8" key="1">
    <citation type="submission" date="2020-11" db="EMBL/GenBank/DDBJ databases">
        <authorList>
            <person name="Whitehead M."/>
        </authorList>
    </citation>
    <scope>NUCLEOTIDE SEQUENCE</scope>
    <source>
        <strain evidence="8">EGII</strain>
    </source>
</reference>
<comment type="subcellular location">
    <subcellularLocation>
        <location evidence="1">Secreted</location>
    </subcellularLocation>
</comment>
<dbReference type="FunFam" id="3.40.33.10:FF:000007">
    <property type="entry name" value="Venom allergen"/>
    <property type="match status" value="1"/>
</dbReference>
<evidence type="ECO:0000313" key="8">
    <source>
        <dbReference type="EMBL" id="CAD7013593.1"/>
    </source>
</evidence>
<dbReference type="AlphaFoldDB" id="A0A811VHH0"/>
<dbReference type="GO" id="GO:0005576">
    <property type="term" value="C:extracellular region"/>
    <property type="evidence" value="ECO:0007669"/>
    <property type="project" value="UniProtKB-SubCell"/>
</dbReference>
<dbReference type="Proteomes" id="UP000606786">
    <property type="component" value="Unassembled WGS sequence"/>
</dbReference>
<keyword evidence="4 6" id="KW-0732">Signal</keyword>
<comment type="caution">
    <text evidence="8">The sequence shown here is derived from an EMBL/GenBank/DDBJ whole genome shotgun (WGS) entry which is preliminary data.</text>
</comment>
<sequence>MFSKSTHTLCGFQYFCVFSSLLCITSVLSYGRQEQLDWCDPALCPNGKWHVACNHDGRFGENCPEDALLYDLRSYRAHILHEHNRRRNFVALGELPGYYPAARMATMVWDEELAYLASLNIKMCYVEHDDCNNSFRYPSVGQNLSGVDRRHDLPANVTDIIDMSMGLWFGEYPLIDSSYIRSFRVSSNFEKYGHFAEMMIDRNTHVGCAMSRYTHPIYPFLYIYNTACNYASKYALETPIYRVGEPASECETGPNRDYPGLCSTREKFNPNYN</sequence>
<keyword evidence="9" id="KW-1185">Reference proteome</keyword>
<evidence type="ECO:0000259" key="7">
    <source>
        <dbReference type="SMART" id="SM00198"/>
    </source>
</evidence>
<dbReference type="PIRSF" id="PIRSF038921">
    <property type="entry name" value="P14a"/>
    <property type="match status" value="1"/>
</dbReference>
<protein>
    <recommendedName>
        <fullName evidence="5">Venom allergen-1</fullName>
    </recommendedName>
</protein>
<dbReference type="InterPro" id="IPR034763">
    <property type="entry name" value="P14a_insect"/>
</dbReference>
<evidence type="ECO:0000256" key="5">
    <source>
        <dbReference type="ARBA" id="ARBA00068306"/>
    </source>
</evidence>
<dbReference type="OrthoDB" id="414826at2759"/>
<dbReference type="EMBL" id="CAJHJT010000056">
    <property type="protein sequence ID" value="CAD7013593.1"/>
    <property type="molecule type" value="Genomic_DNA"/>
</dbReference>
<dbReference type="Gene3D" id="3.40.33.10">
    <property type="entry name" value="CAP"/>
    <property type="match status" value="1"/>
</dbReference>
<evidence type="ECO:0000256" key="1">
    <source>
        <dbReference type="ARBA" id="ARBA00004613"/>
    </source>
</evidence>
<gene>
    <name evidence="8" type="ORF">CCAP1982_LOCUS21648</name>
</gene>
<accession>A0A811VHH0</accession>
<evidence type="ECO:0000256" key="4">
    <source>
        <dbReference type="ARBA" id="ARBA00022729"/>
    </source>
</evidence>
<dbReference type="Pfam" id="PF00188">
    <property type="entry name" value="CAP"/>
    <property type="match status" value="1"/>
</dbReference>